<dbReference type="Gene3D" id="1.10.287.470">
    <property type="entry name" value="Helix hairpin bin"/>
    <property type="match status" value="1"/>
</dbReference>
<dbReference type="Gene3D" id="2.40.420.20">
    <property type="match status" value="1"/>
</dbReference>
<feature type="coiled-coil region" evidence="2">
    <location>
        <begin position="158"/>
        <end position="185"/>
    </location>
</feature>
<accession>A0ABU0IHK5</accession>
<protein>
    <submittedName>
        <fullName evidence="3">RND family efflux transporter MFP subunit</fullName>
    </submittedName>
</protein>
<dbReference type="NCBIfam" id="TIGR01730">
    <property type="entry name" value="RND_mfp"/>
    <property type="match status" value="1"/>
</dbReference>
<evidence type="ECO:0000313" key="4">
    <source>
        <dbReference type="Proteomes" id="UP001235269"/>
    </source>
</evidence>
<keyword evidence="4" id="KW-1185">Reference proteome</keyword>
<dbReference type="Gene3D" id="2.40.30.170">
    <property type="match status" value="1"/>
</dbReference>
<keyword evidence="2" id="KW-0175">Coiled coil</keyword>
<evidence type="ECO:0000313" key="3">
    <source>
        <dbReference type="EMBL" id="MDQ0456711.1"/>
    </source>
</evidence>
<organism evidence="3 4">
    <name type="scientific">Rhizobium paknamense</name>
    <dbReference type="NCBI Taxonomy" id="1206817"/>
    <lineage>
        <taxon>Bacteria</taxon>
        <taxon>Pseudomonadati</taxon>
        <taxon>Pseudomonadota</taxon>
        <taxon>Alphaproteobacteria</taxon>
        <taxon>Hyphomicrobiales</taxon>
        <taxon>Rhizobiaceae</taxon>
        <taxon>Rhizobium/Agrobacterium group</taxon>
        <taxon>Rhizobium</taxon>
    </lineage>
</organism>
<reference evidence="3 4" key="1">
    <citation type="submission" date="2023-07" db="EMBL/GenBank/DDBJ databases">
        <title>Genomic Encyclopedia of Type Strains, Phase IV (KMG-IV): sequencing the most valuable type-strain genomes for metagenomic binning, comparative biology and taxonomic classification.</title>
        <authorList>
            <person name="Goeker M."/>
        </authorList>
    </citation>
    <scope>NUCLEOTIDE SEQUENCE [LARGE SCALE GENOMIC DNA]</scope>
    <source>
        <strain evidence="3 4">DSM 100301</strain>
    </source>
</reference>
<dbReference type="Proteomes" id="UP001235269">
    <property type="component" value="Unassembled WGS sequence"/>
</dbReference>
<dbReference type="InterPro" id="IPR006143">
    <property type="entry name" value="RND_pump_MFP"/>
</dbReference>
<evidence type="ECO:0000256" key="1">
    <source>
        <dbReference type="ARBA" id="ARBA00009477"/>
    </source>
</evidence>
<dbReference type="SUPFAM" id="SSF111369">
    <property type="entry name" value="HlyD-like secretion proteins"/>
    <property type="match status" value="1"/>
</dbReference>
<sequence>MNWDAPVKKVGVMKRKLLFATAAIVLSGGVAAAVFLLPPAAHEAKASDPRTVAPLVKLASVQIPDAVERTFTGTVAARVQSDLGFRVPGKIVERLVGVGDQVKAGQPLLRIDSNDLNLSLTAKRNAVIAAQAAFVQAQADEKRFAILVKSNAASTQQYERAKLSLDTAAAQLAAAKADATVAENEVAYTVLPADADGTIVETLAEPGQVVSAGQPVVRLAKAGPREALVWMPENLRPALGAKARATIYGRTGSETALLRQISDAADQQTRTFETRWVLQGLAATAPLGATVTISVESGAHAASVEIPIGAILDDGSRTGVFVFNDSTSTVQFRPVKIEKLGEETAIVTDVKPGEQVIALGAHLLQDGASVRTAQQTAEAVN</sequence>
<dbReference type="Gene3D" id="2.40.50.100">
    <property type="match status" value="1"/>
</dbReference>
<proteinExistence type="inferred from homology"/>
<dbReference type="PANTHER" id="PTHR30469">
    <property type="entry name" value="MULTIDRUG RESISTANCE PROTEIN MDTA"/>
    <property type="match status" value="1"/>
</dbReference>
<comment type="similarity">
    <text evidence="1">Belongs to the membrane fusion protein (MFP) (TC 8.A.1) family.</text>
</comment>
<gene>
    <name evidence="3" type="ORF">QO005_003056</name>
</gene>
<comment type="caution">
    <text evidence="3">The sequence shown here is derived from an EMBL/GenBank/DDBJ whole genome shotgun (WGS) entry which is preliminary data.</text>
</comment>
<evidence type="ECO:0000256" key="2">
    <source>
        <dbReference type="SAM" id="Coils"/>
    </source>
</evidence>
<dbReference type="PANTHER" id="PTHR30469:SF18">
    <property type="entry name" value="RESISTANCE-NODULATION-CELL DIVISION (RND) EFFLUX MEMBRANE FUSION PROTEIN-RELATED"/>
    <property type="match status" value="1"/>
</dbReference>
<name>A0ABU0IHK5_9HYPH</name>
<dbReference type="EMBL" id="JAUSWH010000010">
    <property type="protein sequence ID" value="MDQ0456711.1"/>
    <property type="molecule type" value="Genomic_DNA"/>
</dbReference>